<dbReference type="EMBL" id="SNYA01000001">
    <property type="protein sequence ID" value="TDP95585.1"/>
    <property type="molecule type" value="Genomic_DNA"/>
</dbReference>
<keyword evidence="6" id="KW-1185">Reference proteome</keyword>
<feature type="region of interest" description="Disordered" evidence="1">
    <location>
        <begin position="46"/>
        <end position="130"/>
    </location>
</feature>
<keyword evidence="3" id="KW-0732">Signal</keyword>
<accession>A0A4R6S9S1</accession>
<name>A0A4R6S9S1_9MICO</name>
<keyword evidence="2" id="KW-0812">Transmembrane</keyword>
<comment type="caution">
    <text evidence="5">The sequence shown here is derived from an EMBL/GenBank/DDBJ whole genome shotgun (WGS) entry which is preliminary data.</text>
</comment>
<evidence type="ECO:0000259" key="4">
    <source>
        <dbReference type="Pfam" id="PF04213"/>
    </source>
</evidence>
<evidence type="ECO:0000256" key="1">
    <source>
        <dbReference type="SAM" id="MobiDB-lite"/>
    </source>
</evidence>
<reference evidence="5 6" key="1">
    <citation type="submission" date="2019-03" db="EMBL/GenBank/DDBJ databases">
        <title>Genomic analyses of the natural microbiome of Caenorhabditis elegans.</title>
        <authorList>
            <person name="Samuel B."/>
        </authorList>
    </citation>
    <scope>NUCLEOTIDE SEQUENCE [LARGE SCALE GENOMIC DNA]</scope>
    <source>
        <strain evidence="5 6">JUb18</strain>
    </source>
</reference>
<dbReference type="Pfam" id="PF04213">
    <property type="entry name" value="HtaA"/>
    <property type="match status" value="2"/>
</dbReference>
<evidence type="ECO:0000313" key="6">
    <source>
        <dbReference type="Proteomes" id="UP000295601"/>
    </source>
</evidence>
<keyword evidence="2" id="KW-1133">Transmembrane helix</keyword>
<gene>
    <name evidence="5" type="ORF">EDF62_0275</name>
</gene>
<feature type="signal peptide" evidence="3">
    <location>
        <begin position="1"/>
        <end position="26"/>
    </location>
</feature>
<dbReference type="Proteomes" id="UP000295601">
    <property type="component" value="Unassembled WGS sequence"/>
</dbReference>
<feature type="region of interest" description="Disordered" evidence="1">
    <location>
        <begin position="434"/>
        <end position="472"/>
    </location>
</feature>
<dbReference type="OrthoDB" id="7210788at2"/>
<dbReference type="RefSeq" id="WP_133615511.1">
    <property type="nucleotide sequence ID" value="NZ_SNYA01000001.1"/>
</dbReference>
<protein>
    <submittedName>
        <fullName evidence="5">Htaa protein</fullName>
    </submittedName>
</protein>
<feature type="domain" description="Htaa" evidence="4">
    <location>
        <begin position="475"/>
        <end position="609"/>
    </location>
</feature>
<feature type="transmembrane region" description="Helical" evidence="2">
    <location>
        <begin position="777"/>
        <end position="799"/>
    </location>
</feature>
<evidence type="ECO:0000256" key="3">
    <source>
        <dbReference type="SAM" id="SignalP"/>
    </source>
</evidence>
<sequence>MYARRAFRGIAAGLVAAALFSGGVFADPAIAIDEVAGASQAEIGTASDASELLTPTDDPPTAADDTGVVQNAGDVPAPETPALPSESSDESNPSTAIGDGSEDPASPLPADGAEVPGPVAPTGEAASVPGAVDDRVAQTAKPAMKLVPKISAKNSLAVQASVTGMPSDVTEVTAIMLSQLDEERIESNRTAITPIGTVTSPVVNGAVDLTLKASLGELTRDTAYAVVLWPTASELTVDSILVRGDVVLTNDQWDELYGTVPAAVAEVGSLQWGVLDRFRAYIEGDIAKGEIMTLGAAKYDGTKFNLPQIAGGKWNAQSKTGSVQYSGGMRFYGHDGQLDLSFENPVITVKSANRAELTVYSESYDFKAEKWVERTAVLATIDLSTATRTERKGGAVRWAGASATLTKIGNVMLEGYYKEGQRLDPITFTVGAESKDVKPVPPTTKPKPKPITTKPVPKPLVPAPNASEGGAQAAGSLSWGVSSAFAKYVTGPIAKGEVSTTGVGGSGGAYLFPQAAGGSWDTATQTGSVQYSGVVSFTGHKGLLQEGVSNPMIQVTGPDSAVIYSGGAQWGTLNLGAASKSVGANGEVTWSGVPVTGGFSGGASGGNQYSLPADPLTFTVGVASGVSYGSTAVSNESLKRTAASAPPTTTGIRILTDAKKLVPGGEIEFEAAGFESKEREALVVLYPGAIVLDEAAGADAAGTLRWLGTIPEDTELGEYVITVQGSTDAGAVIEVREPEKKSKAAAKQKTVEELAAEATQAAPAAAGILPTESSPVWVWWAASAGLLLIAGTMGGLVVAQRKRAAAGVDTQLSPGNAPPAP</sequence>
<keyword evidence="2" id="KW-0472">Membrane</keyword>
<proteinExistence type="predicted"/>
<feature type="compositionally biased region" description="Low complexity" evidence="1">
    <location>
        <begin position="54"/>
        <end position="66"/>
    </location>
</feature>
<evidence type="ECO:0000313" key="5">
    <source>
        <dbReference type="EMBL" id="TDP95585.1"/>
    </source>
</evidence>
<feature type="chain" id="PRO_5038603662" evidence="3">
    <location>
        <begin position="27"/>
        <end position="821"/>
    </location>
</feature>
<evidence type="ECO:0000256" key="2">
    <source>
        <dbReference type="SAM" id="Phobius"/>
    </source>
</evidence>
<feature type="domain" description="Htaa" evidence="4">
    <location>
        <begin position="268"/>
        <end position="429"/>
    </location>
</feature>
<dbReference type="AlphaFoldDB" id="A0A4R6S9S1"/>
<organism evidence="5 6">
    <name type="scientific">Leucobacter luti</name>
    <dbReference type="NCBI Taxonomy" id="340320"/>
    <lineage>
        <taxon>Bacteria</taxon>
        <taxon>Bacillati</taxon>
        <taxon>Actinomycetota</taxon>
        <taxon>Actinomycetes</taxon>
        <taxon>Micrococcales</taxon>
        <taxon>Microbacteriaceae</taxon>
        <taxon>Leucobacter</taxon>
    </lineage>
</organism>
<dbReference type="InterPro" id="IPR007331">
    <property type="entry name" value="Htaa"/>
</dbReference>